<accession>A0A7C3WL87</accession>
<gene>
    <name evidence="1" type="ORF">ENV35_00025</name>
</gene>
<sequence>MAFIGRRGWVNIALETTPGVPAGPSDIYIPFIECGLKEKMTPIAEVSARGIRDEQGENSVIGKKWGEGALKVNLDPTFAPILLGLAMGDFGTPVSEGSGVYTHTFTRKADNTPKTASLIFDRVVDRLLFPYLVVNSLEVSFSDGLAEVSANCLSRFPVASVSGTLATVSGTLFTFKDATIKMGANLTEAESAIPLKVREFSLSINNNAELIYVIGNNDVDSIIVKDFGVSGHFSLLFENTTQRDYYRNLTKRAMVITLTGAGIGGGMNEFIKFRIAKLRFEDYSPSIPINDVATEGIDFVGEYSSSDAKTLDIQVRNKRSSYTS</sequence>
<evidence type="ECO:0008006" key="2">
    <source>
        <dbReference type="Google" id="ProtNLM"/>
    </source>
</evidence>
<protein>
    <recommendedName>
        <fullName evidence="2">Phage tail protein</fullName>
    </recommendedName>
</protein>
<dbReference type="Pfam" id="PF18906">
    <property type="entry name" value="Phage_tube_2"/>
    <property type="match status" value="1"/>
</dbReference>
<evidence type="ECO:0000313" key="1">
    <source>
        <dbReference type="EMBL" id="HGB30245.1"/>
    </source>
</evidence>
<dbReference type="AlphaFoldDB" id="A0A7C3WL87"/>
<dbReference type="EMBL" id="DTGA01000001">
    <property type="protein sequence ID" value="HGB30245.1"/>
    <property type="molecule type" value="Genomic_DNA"/>
</dbReference>
<dbReference type="InterPro" id="IPR044000">
    <property type="entry name" value="Phage_tube_2"/>
</dbReference>
<name>A0A7C3WL87_9BACT</name>
<comment type="caution">
    <text evidence="1">The sequence shown here is derived from an EMBL/GenBank/DDBJ whole genome shotgun (WGS) entry which is preliminary data.</text>
</comment>
<proteinExistence type="predicted"/>
<reference evidence="1" key="1">
    <citation type="journal article" date="2020" name="mSystems">
        <title>Genome- and Community-Level Interaction Insights into Carbon Utilization and Element Cycling Functions of Hydrothermarchaeota in Hydrothermal Sediment.</title>
        <authorList>
            <person name="Zhou Z."/>
            <person name="Liu Y."/>
            <person name="Xu W."/>
            <person name="Pan J."/>
            <person name="Luo Z.H."/>
            <person name="Li M."/>
        </authorList>
    </citation>
    <scope>NUCLEOTIDE SEQUENCE [LARGE SCALE GENOMIC DNA]</scope>
    <source>
        <strain evidence="1">SpSt-751</strain>
    </source>
</reference>
<organism evidence="1">
    <name type="scientific">Dictyoglomus turgidum</name>
    <dbReference type="NCBI Taxonomy" id="513050"/>
    <lineage>
        <taxon>Bacteria</taxon>
        <taxon>Pseudomonadati</taxon>
        <taxon>Dictyoglomota</taxon>
        <taxon>Dictyoglomia</taxon>
        <taxon>Dictyoglomales</taxon>
        <taxon>Dictyoglomaceae</taxon>
        <taxon>Dictyoglomus</taxon>
    </lineage>
</organism>